<dbReference type="EMBL" id="AYKW01000009">
    <property type="protein sequence ID" value="PIL32969.1"/>
    <property type="molecule type" value="Genomic_DNA"/>
</dbReference>
<comment type="caution">
    <text evidence="3">The sequence shown here is derived from an EMBL/GenBank/DDBJ whole genome shotgun (WGS) entry which is preliminary data.</text>
</comment>
<keyword evidence="4" id="KW-1185">Reference proteome</keyword>
<gene>
    <name evidence="3" type="ORF">GSI_05087</name>
</gene>
<proteinExistence type="predicted"/>
<name>A0A2G8SGR6_9APHY</name>
<keyword evidence="1" id="KW-1133">Transmembrane helix</keyword>
<accession>A0A2G8SGR6</accession>
<feature type="transmembrane region" description="Helical" evidence="1">
    <location>
        <begin position="222"/>
        <end position="240"/>
    </location>
</feature>
<organism evidence="3 4">
    <name type="scientific">Ganoderma sinense ZZ0214-1</name>
    <dbReference type="NCBI Taxonomy" id="1077348"/>
    <lineage>
        <taxon>Eukaryota</taxon>
        <taxon>Fungi</taxon>
        <taxon>Dikarya</taxon>
        <taxon>Basidiomycota</taxon>
        <taxon>Agaricomycotina</taxon>
        <taxon>Agaricomycetes</taxon>
        <taxon>Polyporales</taxon>
        <taxon>Polyporaceae</taxon>
        <taxon>Ganoderma</taxon>
    </lineage>
</organism>
<feature type="transmembrane region" description="Helical" evidence="1">
    <location>
        <begin position="55"/>
        <end position="76"/>
    </location>
</feature>
<dbReference type="Pfam" id="PF20151">
    <property type="entry name" value="DUF6533"/>
    <property type="match status" value="1"/>
</dbReference>
<protein>
    <recommendedName>
        <fullName evidence="2">DUF6533 domain-containing protein</fullName>
    </recommendedName>
</protein>
<evidence type="ECO:0000259" key="2">
    <source>
        <dbReference type="Pfam" id="PF20151"/>
    </source>
</evidence>
<feature type="transmembrane region" description="Helical" evidence="1">
    <location>
        <begin position="16"/>
        <end position="34"/>
    </location>
</feature>
<feature type="transmembrane region" description="Helical" evidence="1">
    <location>
        <begin position="260"/>
        <end position="278"/>
    </location>
</feature>
<feature type="domain" description="DUF6533" evidence="2">
    <location>
        <begin position="19"/>
        <end position="66"/>
    </location>
</feature>
<keyword evidence="1" id="KW-0472">Membrane</keyword>
<feature type="transmembrane region" description="Helical" evidence="1">
    <location>
        <begin position="88"/>
        <end position="105"/>
    </location>
</feature>
<evidence type="ECO:0000313" key="3">
    <source>
        <dbReference type="EMBL" id="PIL32969.1"/>
    </source>
</evidence>
<reference evidence="3 4" key="1">
    <citation type="journal article" date="2015" name="Sci. Rep.">
        <title>Chromosome-level genome map provides insights into diverse defense mechanisms in the medicinal fungus Ganoderma sinense.</title>
        <authorList>
            <person name="Zhu Y."/>
            <person name="Xu J."/>
            <person name="Sun C."/>
            <person name="Zhou S."/>
            <person name="Xu H."/>
            <person name="Nelson D.R."/>
            <person name="Qian J."/>
            <person name="Song J."/>
            <person name="Luo H."/>
            <person name="Xiang L."/>
            <person name="Li Y."/>
            <person name="Xu Z."/>
            <person name="Ji A."/>
            <person name="Wang L."/>
            <person name="Lu S."/>
            <person name="Hayward A."/>
            <person name="Sun W."/>
            <person name="Li X."/>
            <person name="Schwartz D.C."/>
            <person name="Wang Y."/>
            <person name="Chen S."/>
        </authorList>
    </citation>
    <scope>NUCLEOTIDE SEQUENCE [LARGE SCALE GENOMIC DNA]</scope>
    <source>
        <strain evidence="3 4">ZZ0214-1</strain>
    </source>
</reference>
<dbReference type="Proteomes" id="UP000230002">
    <property type="component" value="Unassembled WGS sequence"/>
</dbReference>
<keyword evidence="1" id="KW-0812">Transmembrane</keyword>
<dbReference type="OrthoDB" id="2802907at2759"/>
<feature type="transmembrane region" description="Helical" evidence="1">
    <location>
        <begin position="181"/>
        <end position="201"/>
    </location>
</feature>
<evidence type="ECO:0000256" key="1">
    <source>
        <dbReference type="SAM" id="Phobius"/>
    </source>
</evidence>
<dbReference type="InterPro" id="IPR045340">
    <property type="entry name" value="DUF6533"/>
</dbReference>
<sequence length="348" mass="38709">MSTDHVTAQEISDLRTSLYCGYAVFALLVYDWLLCLGREVRFIWRWHSRATGSSLVYAVSRYAVIISNLLSILTAYPMSDLRYLAGRRFIGTIAFGAFSALRAYALSDRSKLFAAIIILLALPPPVMTIIQGSKSEFQNLPSPFNCSISSSLSPTLSIRGSYGVDLVLRWMVLMPVGTVNLVSRAAQLAAELLVVAITWWYTYQLYHVWQDSLKVGRSFSSLLIYNGSIYFLFFSTWYIIDIVFNTAPVSSEALNVDSLLLTTFYDPITSILVCRFILALRQFDNRTASASYSRTGFRVGEHLVTTLVPEFATARQSDTLPSFIAPFSHPIHVDSDIDSDASLDGGSG</sequence>
<feature type="transmembrane region" description="Helical" evidence="1">
    <location>
        <begin position="112"/>
        <end position="130"/>
    </location>
</feature>
<evidence type="ECO:0000313" key="4">
    <source>
        <dbReference type="Proteomes" id="UP000230002"/>
    </source>
</evidence>
<dbReference type="AlphaFoldDB" id="A0A2G8SGR6"/>